<reference evidence="8 9" key="1">
    <citation type="submission" date="2013-02" db="EMBL/GenBank/DDBJ databases">
        <title>Whole genome shotgun sequence of Gordonia malaquae NBRC 108250.</title>
        <authorList>
            <person name="Yoshida I."/>
            <person name="Hosoyama A."/>
            <person name="Tsuchikane K."/>
            <person name="Ando Y."/>
            <person name="Baba S."/>
            <person name="Ohji S."/>
            <person name="Hamada M."/>
            <person name="Tamura T."/>
            <person name="Yamazoe A."/>
            <person name="Yamazaki S."/>
            <person name="Fujita N."/>
        </authorList>
    </citation>
    <scope>NUCLEOTIDE SEQUENCE [LARGE SCALE GENOMIC DNA]</scope>
    <source>
        <strain evidence="8 9">NBRC 108250</strain>
    </source>
</reference>
<dbReference type="Pfam" id="PF17866">
    <property type="entry name" value="AAA_lid_6"/>
    <property type="match status" value="1"/>
</dbReference>
<dbReference type="Gene3D" id="1.25.40.10">
    <property type="entry name" value="Tetratricopeptide repeat domain"/>
    <property type="match status" value="1"/>
</dbReference>
<dbReference type="InterPro" id="IPR019734">
    <property type="entry name" value="TPR_rpt"/>
</dbReference>
<dbReference type="GO" id="GO:0005737">
    <property type="term" value="C:cytoplasm"/>
    <property type="evidence" value="ECO:0007669"/>
    <property type="project" value="UniProtKB-SubCell"/>
</dbReference>
<dbReference type="PROSITE" id="PS50005">
    <property type="entry name" value="TPR"/>
    <property type="match status" value="1"/>
</dbReference>
<dbReference type="OrthoDB" id="9806903at2"/>
<evidence type="ECO:0000256" key="1">
    <source>
        <dbReference type="ARBA" id="ARBA00004496"/>
    </source>
</evidence>
<dbReference type="InterPro" id="IPR011990">
    <property type="entry name" value="TPR-like_helical_dom_sf"/>
</dbReference>
<dbReference type="RefSeq" id="WP_008378641.1">
    <property type="nucleotide sequence ID" value="NZ_BAOP01000013.1"/>
</dbReference>
<evidence type="ECO:0000256" key="4">
    <source>
        <dbReference type="ARBA" id="ARBA00022741"/>
    </source>
</evidence>
<name>M3VBB3_GORML</name>
<dbReference type="FunFam" id="3.40.50.300:FF:000216">
    <property type="entry name" value="Type VII secretion ATPase EccA"/>
    <property type="match status" value="1"/>
</dbReference>
<evidence type="ECO:0000256" key="3">
    <source>
        <dbReference type="ARBA" id="ARBA00022490"/>
    </source>
</evidence>
<evidence type="ECO:0000256" key="2">
    <source>
        <dbReference type="ARBA" id="ARBA00010378"/>
    </source>
</evidence>
<organism evidence="8 9">
    <name type="scientific">Gordonia malaquae NBRC 108250</name>
    <dbReference type="NCBI Taxonomy" id="1223542"/>
    <lineage>
        <taxon>Bacteria</taxon>
        <taxon>Bacillati</taxon>
        <taxon>Actinomycetota</taxon>
        <taxon>Actinomycetes</taxon>
        <taxon>Mycobacteriales</taxon>
        <taxon>Gordoniaceae</taxon>
        <taxon>Gordonia</taxon>
    </lineage>
</organism>
<feature type="repeat" description="TPR" evidence="6">
    <location>
        <begin position="206"/>
        <end position="239"/>
    </location>
</feature>
<protein>
    <recommendedName>
        <fullName evidence="7">AAA+ ATPase domain-containing protein</fullName>
    </recommendedName>
</protein>
<comment type="caution">
    <text evidence="8">The sequence shown here is derived from an EMBL/GenBank/DDBJ whole genome shotgun (WGS) entry which is preliminary data.</text>
</comment>
<evidence type="ECO:0000313" key="9">
    <source>
        <dbReference type="Proteomes" id="UP000035009"/>
    </source>
</evidence>
<dbReference type="AlphaFoldDB" id="M3VBB3"/>
<dbReference type="PANTHER" id="PTHR43392:SF2">
    <property type="entry name" value="AAA-TYPE ATPASE FAMILY PROTEIN _ ANKYRIN REPEAT FAMILY PROTEIN"/>
    <property type="match status" value="1"/>
</dbReference>
<accession>M3VBB3</accession>
<dbReference type="EMBL" id="BAOP01000013">
    <property type="protein sequence ID" value="GAC79963.1"/>
    <property type="molecule type" value="Genomic_DNA"/>
</dbReference>
<comment type="similarity">
    <text evidence="2">Belongs to the CbxX/CfxQ family.</text>
</comment>
<keyword evidence="3" id="KW-0963">Cytoplasm</keyword>
<dbReference type="GO" id="GO:0016887">
    <property type="term" value="F:ATP hydrolysis activity"/>
    <property type="evidence" value="ECO:0007669"/>
    <property type="project" value="InterPro"/>
</dbReference>
<keyword evidence="6" id="KW-0802">TPR repeat</keyword>
<dbReference type="Proteomes" id="UP000035009">
    <property type="component" value="Unassembled WGS sequence"/>
</dbReference>
<dbReference type="PRINTS" id="PR00819">
    <property type="entry name" value="CBXCFQXSUPER"/>
</dbReference>
<dbReference type="InterPro" id="IPR027417">
    <property type="entry name" value="P-loop_NTPase"/>
</dbReference>
<dbReference type="PANTHER" id="PTHR43392">
    <property type="entry name" value="AAA-TYPE ATPASE FAMILY PROTEIN / ANKYRIN REPEAT FAMILY PROTEIN"/>
    <property type="match status" value="1"/>
</dbReference>
<dbReference type="InterPro" id="IPR000641">
    <property type="entry name" value="CbxX/CfxQ"/>
</dbReference>
<dbReference type="SUPFAM" id="SSF48452">
    <property type="entry name" value="TPR-like"/>
    <property type="match status" value="1"/>
</dbReference>
<dbReference type="InterPro" id="IPR041627">
    <property type="entry name" value="AAA_lid_6"/>
</dbReference>
<dbReference type="SUPFAM" id="SSF52540">
    <property type="entry name" value="P-loop containing nucleoside triphosphate hydrolases"/>
    <property type="match status" value="1"/>
</dbReference>
<dbReference type="Pfam" id="PF00004">
    <property type="entry name" value="AAA"/>
    <property type="match status" value="1"/>
</dbReference>
<dbReference type="Gene3D" id="3.40.50.300">
    <property type="entry name" value="P-loop containing nucleotide triphosphate hydrolases"/>
    <property type="match status" value="1"/>
</dbReference>
<evidence type="ECO:0000259" key="7">
    <source>
        <dbReference type="SMART" id="SM00382"/>
    </source>
</evidence>
<dbReference type="GO" id="GO:0005524">
    <property type="term" value="F:ATP binding"/>
    <property type="evidence" value="ECO:0007669"/>
    <property type="project" value="UniProtKB-KW"/>
</dbReference>
<dbReference type="CDD" id="cd00009">
    <property type="entry name" value="AAA"/>
    <property type="match status" value="1"/>
</dbReference>
<keyword evidence="5" id="KW-0067">ATP-binding</keyword>
<dbReference type="InterPro" id="IPR003593">
    <property type="entry name" value="AAA+_ATPase"/>
</dbReference>
<dbReference type="STRING" id="410332.SAMN04488550_0880"/>
<feature type="domain" description="AAA+ ATPase" evidence="7">
    <location>
        <begin position="317"/>
        <end position="458"/>
    </location>
</feature>
<dbReference type="InterPro" id="IPR023835">
    <property type="entry name" value="T7SS_EccA"/>
</dbReference>
<dbReference type="Gene3D" id="1.10.8.60">
    <property type="match status" value="1"/>
</dbReference>
<dbReference type="InterPro" id="IPR050773">
    <property type="entry name" value="CbxX/CfxQ_RuBisCO_ESX"/>
</dbReference>
<comment type="subcellular location">
    <subcellularLocation>
        <location evidence="1">Cytoplasm</location>
    </subcellularLocation>
</comment>
<gene>
    <name evidence="8" type="ORF">GM1_013_01000</name>
</gene>
<dbReference type="InterPro" id="IPR049078">
    <property type="entry name" value="T7SS_EccA1-like_N"/>
</dbReference>
<evidence type="ECO:0000256" key="6">
    <source>
        <dbReference type="PROSITE-ProRule" id="PRU00339"/>
    </source>
</evidence>
<dbReference type="eggNOG" id="COG0464">
    <property type="taxonomic scope" value="Bacteria"/>
</dbReference>
<dbReference type="SMART" id="SM00382">
    <property type="entry name" value="AAA"/>
    <property type="match status" value="1"/>
</dbReference>
<keyword evidence="4" id="KW-0547">Nucleotide-binding</keyword>
<dbReference type="Pfam" id="PF21545">
    <property type="entry name" value="T7SS_EccA1_N"/>
    <property type="match status" value="1"/>
</dbReference>
<sequence length="559" mass="59084">MNVGTARDYFTAGLGALGVLVAETPPDRDRALAAFTLATDVDPTMGDAWLGRAAAGDRSGACVLGLYRSRTRIGADQRRIGLPAGHLVGHLPTGMFIDLPVSTASDAAVVYAASLLAGGDPDGAADVLDADADGPSTQYCRALIALTRQQWRDVLEALSETTSSDEYLRAACDFLAGTACAHLGLFDEGLRRLESVRNSVLVNARAQSLFMMGMTLRTKGDEDSALPCFQEAYAVDPTLAEAARAIADPRYRLAVEGTTTTPSASHTSPDDAAALAVIDELDAQIGLAAVKDQVDRLRSAARLAQVRSEKGLRTQSRSLHLAFTGPPGTGKTTVARLVGRLFRALGVLDSDAVVEVSRKDLVGTHLGSTAPKTSAVIDSAVGGVLLIDEAYTLIQEGLSGGDAFGREAVDTLLARMENDRDRLVVIIAGYDDEINRLLAANEGLASRFSRRLRFDSYTPAELVRIAESIAQSRDSRLDPGAVRVLEESFDALCSSNIGSRPAIDVAGNGRHARNLIEAAEEEREHRLAASDDLDSLTAVDLMTLTASDVRAALARVAVG</sequence>
<dbReference type="InterPro" id="IPR003959">
    <property type="entry name" value="ATPase_AAA_core"/>
</dbReference>
<evidence type="ECO:0000256" key="5">
    <source>
        <dbReference type="ARBA" id="ARBA00022840"/>
    </source>
</evidence>
<evidence type="ECO:0000313" key="8">
    <source>
        <dbReference type="EMBL" id="GAC79963.1"/>
    </source>
</evidence>
<keyword evidence="9" id="KW-1185">Reference proteome</keyword>
<proteinExistence type="inferred from homology"/>
<dbReference type="NCBIfam" id="TIGR03922">
    <property type="entry name" value="T7SS_EccA"/>
    <property type="match status" value="1"/>
</dbReference>